<dbReference type="AlphaFoldDB" id="A0A7C3UYC3"/>
<dbReference type="GO" id="GO:0046872">
    <property type="term" value="F:metal ion binding"/>
    <property type="evidence" value="ECO:0007669"/>
    <property type="project" value="UniProtKB-KW"/>
</dbReference>
<name>A0A7C3UYC3_UNCW3</name>
<keyword evidence="2" id="KW-0408">Iron</keyword>
<feature type="domain" description="4Fe-4S ferredoxin-type" evidence="4">
    <location>
        <begin position="66"/>
        <end position="95"/>
    </location>
</feature>
<sequence length="171" mass="19551">MIKSANFRKTGVITEKELRRLSLLPPRERLEKGPCVILECVEKIPCNPCVYACPRKAIKIEGSIIEIPKVDFSRCIGCLLCIPKCPGLCIFVVHKNYTRDSALVSIPYEFLINFREGEEVIALNRAGEEVCEGEIEKVISKPSFDHCAIVQIKVPKRYWNEVRGFKKKERK</sequence>
<accession>A0A7C3UYC3</accession>
<protein>
    <submittedName>
        <fullName evidence="5">4Fe-4S ferredoxin</fullName>
    </submittedName>
</protein>
<dbReference type="InterPro" id="IPR017896">
    <property type="entry name" value="4Fe4S_Fe-S-bd"/>
</dbReference>
<reference evidence="5" key="1">
    <citation type="journal article" date="2020" name="mSystems">
        <title>Genome- and Community-Level Interaction Insights into Carbon Utilization and Element Cycling Functions of Hydrothermarchaeota in Hydrothermal Sediment.</title>
        <authorList>
            <person name="Zhou Z."/>
            <person name="Liu Y."/>
            <person name="Xu W."/>
            <person name="Pan J."/>
            <person name="Luo Z.H."/>
            <person name="Li M."/>
        </authorList>
    </citation>
    <scope>NUCLEOTIDE SEQUENCE [LARGE SCALE GENOMIC DNA]</scope>
    <source>
        <strain evidence="5">SpSt-906</strain>
    </source>
</reference>
<keyword evidence="1" id="KW-0479">Metal-binding</keyword>
<dbReference type="Gene3D" id="3.30.70.20">
    <property type="match status" value="1"/>
</dbReference>
<dbReference type="InterPro" id="IPR017900">
    <property type="entry name" value="4Fe4S_Fe_S_CS"/>
</dbReference>
<dbReference type="EMBL" id="DTMQ01000009">
    <property type="protein sequence ID" value="HGE98727.1"/>
    <property type="molecule type" value="Genomic_DNA"/>
</dbReference>
<dbReference type="PROSITE" id="PS00198">
    <property type="entry name" value="4FE4S_FER_1"/>
    <property type="match status" value="1"/>
</dbReference>
<gene>
    <name evidence="5" type="ORF">ENX07_01450</name>
</gene>
<dbReference type="GO" id="GO:0051536">
    <property type="term" value="F:iron-sulfur cluster binding"/>
    <property type="evidence" value="ECO:0007669"/>
    <property type="project" value="UniProtKB-KW"/>
</dbReference>
<evidence type="ECO:0000256" key="1">
    <source>
        <dbReference type="ARBA" id="ARBA00022723"/>
    </source>
</evidence>
<dbReference type="SUPFAM" id="SSF54862">
    <property type="entry name" value="4Fe-4S ferredoxins"/>
    <property type="match status" value="1"/>
</dbReference>
<evidence type="ECO:0000256" key="2">
    <source>
        <dbReference type="ARBA" id="ARBA00023004"/>
    </source>
</evidence>
<dbReference type="Pfam" id="PF12838">
    <property type="entry name" value="Fer4_7"/>
    <property type="match status" value="1"/>
</dbReference>
<comment type="caution">
    <text evidence="5">The sequence shown here is derived from an EMBL/GenBank/DDBJ whole genome shotgun (WGS) entry which is preliminary data.</text>
</comment>
<evidence type="ECO:0000313" key="5">
    <source>
        <dbReference type="EMBL" id="HGE98727.1"/>
    </source>
</evidence>
<evidence type="ECO:0000259" key="4">
    <source>
        <dbReference type="PROSITE" id="PS51379"/>
    </source>
</evidence>
<evidence type="ECO:0000256" key="3">
    <source>
        <dbReference type="ARBA" id="ARBA00023014"/>
    </source>
</evidence>
<organism evidence="5">
    <name type="scientific">candidate division WOR-3 bacterium</name>
    <dbReference type="NCBI Taxonomy" id="2052148"/>
    <lineage>
        <taxon>Bacteria</taxon>
        <taxon>Bacteria division WOR-3</taxon>
    </lineage>
</organism>
<proteinExistence type="predicted"/>
<dbReference type="PROSITE" id="PS51379">
    <property type="entry name" value="4FE4S_FER_2"/>
    <property type="match status" value="1"/>
</dbReference>
<keyword evidence="3" id="KW-0411">Iron-sulfur</keyword>